<feature type="transmembrane region" description="Helical" evidence="2">
    <location>
        <begin position="159"/>
        <end position="178"/>
    </location>
</feature>
<comment type="caution">
    <text evidence="4">The sequence shown here is derived from an EMBL/GenBank/DDBJ whole genome shotgun (WGS) entry which is preliminary data.</text>
</comment>
<evidence type="ECO:0000256" key="1">
    <source>
        <dbReference type="SAM" id="MobiDB-lite"/>
    </source>
</evidence>
<feature type="transmembrane region" description="Helical" evidence="2">
    <location>
        <begin position="53"/>
        <end position="72"/>
    </location>
</feature>
<feature type="transmembrane region" description="Helical" evidence="2">
    <location>
        <begin position="121"/>
        <end position="147"/>
    </location>
</feature>
<dbReference type="GO" id="GO:0008233">
    <property type="term" value="F:peptidase activity"/>
    <property type="evidence" value="ECO:0007669"/>
    <property type="project" value="UniProtKB-KW"/>
</dbReference>
<feature type="region of interest" description="Disordered" evidence="1">
    <location>
        <begin position="281"/>
        <end position="302"/>
    </location>
</feature>
<keyword evidence="4" id="KW-0378">Hydrolase</keyword>
<keyword evidence="2" id="KW-0812">Transmembrane</keyword>
<accession>A0ABS5ARN9</accession>
<sequence length="302" mass="32118">MERDHELTGPPREPSPARRRLRRFRAPVLLVTLFVAMLAVVGIDTLLAPVPWLALPVGFGLAAAGVAFYRWLSRKVELREDVPEVAEQGRWPGLLWGALLGFVLFCTVLASIVVFGGGDGLAWGSVGGFVGTAGMMISVATLEEILFRGVLFRILEERTGTVPALVLSSLLFGATHLANVNATLWGTLSIALTGGTMLAAAYVATRSLWFPIGLHFAWNFTHAGIFGILVSGSAEAPAGLFKATLAGPDWLTGGGFGPEASLIPLVVCLVPTVLLLRRAKRTGRTKPRPRGCPGHRPTAPLV</sequence>
<feature type="transmembrane region" description="Helical" evidence="2">
    <location>
        <begin position="28"/>
        <end position="47"/>
    </location>
</feature>
<reference evidence="4 5" key="1">
    <citation type="submission" date="2021-03" db="EMBL/GenBank/DDBJ databases">
        <title>Sequencing the genomes of 1000 actinobacteria strains.</title>
        <authorList>
            <person name="Klenk H.-P."/>
        </authorList>
    </citation>
    <scope>NUCLEOTIDE SEQUENCE [LARGE SCALE GENOMIC DNA]</scope>
    <source>
        <strain evidence="4 5">DSM 44580</strain>
    </source>
</reference>
<gene>
    <name evidence="4" type="ORF">JOF53_007779</name>
</gene>
<evidence type="ECO:0000313" key="5">
    <source>
        <dbReference type="Proteomes" id="UP001519363"/>
    </source>
</evidence>
<dbReference type="PANTHER" id="PTHR39430">
    <property type="entry name" value="MEMBRANE-ASSOCIATED PROTEASE-RELATED"/>
    <property type="match status" value="1"/>
</dbReference>
<dbReference type="EMBL" id="JAGIOO010000001">
    <property type="protein sequence ID" value="MBP2478907.1"/>
    <property type="molecule type" value="Genomic_DNA"/>
</dbReference>
<dbReference type="InterPro" id="IPR003675">
    <property type="entry name" value="Rce1/LyrA-like_dom"/>
</dbReference>
<dbReference type="Pfam" id="PF02517">
    <property type="entry name" value="Rce1-like"/>
    <property type="match status" value="1"/>
</dbReference>
<name>A0ABS5ARN9_9PSEU</name>
<evidence type="ECO:0000259" key="3">
    <source>
        <dbReference type="Pfam" id="PF02517"/>
    </source>
</evidence>
<keyword evidence="2" id="KW-1133">Transmembrane helix</keyword>
<evidence type="ECO:0000256" key="2">
    <source>
        <dbReference type="SAM" id="Phobius"/>
    </source>
</evidence>
<dbReference type="GO" id="GO:0006508">
    <property type="term" value="P:proteolysis"/>
    <property type="evidence" value="ECO:0007669"/>
    <property type="project" value="UniProtKB-KW"/>
</dbReference>
<keyword evidence="4" id="KW-0645">Protease</keyword>
<dbReference type="PANTHER" id="PTHR39430:SF1">
    <property type="entry name" value="PROTEASE"/>
    <property type="match status" value="1"/>
</dbReference>
<keyword evidence="2" id="KW-0472">Membrane</keyword>
<feature type="transmembrane region" description="Helical" evidence="2">
    <location>
        <begin position="256"/>
        <end position="276"/>
    </location>
</feature>
<dbReference type="Proteomes" id="UP001519363">
    <property type="component" value="Unassembled WGS sequence"/>
</dbReference>
<proteinExistence type="predicted"/>
<protein>
    <submittedName>
        <fullName evidence="4">Membrane protease YdiL (CAAX protease family)</fullName>
    </submittedName>
</protein>
<keyword evidence="5" id="KW-1185">Reference proteome</keyword>
<feature type="transmembrane region" description="Helical" evidence="2">
    <location>
        <begin position="93"/>
        <end position="115"/>
    </location>
</feature>
<organism evidence="4 5">
    <name type="scientific">Crossiella equi</name>
    <dbReference type="NCBI Taxonomy" id="130796"/>
    <lineage>
        <taxon>Bacteria</taxon>
        <taxon>Bacillati</taxon>
        <taxon>Actinomycetota</taxon>
        <taxon>Actinomycetes</taxon>
        <taxon>Pseudonocardiales</taxon>
        <taxon>Pseudonocardiaceae</taxon>
        <taxon>Crossiella</taxon>
    </lineage>
</organism>
<evidence type="ECO:0000313" key="4">
    <source>
        <dbReference type="EMBL" id="MBP2478907.1"/>
    </source>
</evidence>
<feature type="transmembrane region" description="Helical" evidence="2">
    <location>
        <begin position="216"/>
        <end position="236"/>
    </location>
</feature>
<feature type="domain" description="CAAX prenyl protease 2/Lysostaphin resistance protein A-like" evidence="3">
    <location>
        <begin position="132"/>
        <end position="220"/>
    </location>
</feature>
<dbReference type="RefSeq" id="WP_209707664.1">
    <property type="nucleotide sequence ID" value="NZ_JAGIOO010000001.1"/>
</dbReference>
<feature type="transmembrane region" description="Helical" evidence="2">
    <location>
        <begin position="184"/>
        <end position="204"/>
    </location>
</feature>